<keyword evidence="1" id="KW-1133">Transmembrane helix</keyword>
<feature type="transmembrane region" description="Helical" evidence="1">
    <location>
        <begin position="51"/>
        <end position="70"/>
    </location>
</feature>
<organism evidence="2 3">
    <name type="scientific">Panicum virgatum</name>
    <name type="common">Blackwell switchgrass</name>
    <dbReference type="NCBI Taxonomy" id="38727"/>
    <lineage>
        <taxon>Eukaryota</taxon>
        <taxon>Viridiplantae</taxon>
        <taxon>Streptophyta</taxon>
        <taxon>Embryophyta</taxon>
        <taxon>Tracheophyta</taxon>
        <taxon>Spermatophyta</taxon>
        <taxon>Magnoliopsida</taxon>
        <taxon>Liliopsida</taxon>
        <taxon>Poales</taxon>
        <taxon>Poaceae</taxon>
        <taxon>PACMAD clade</taxon>
        <taxon>Panicoideae</taxon>
        <taxon>Panicodae</taxon>
        <taxon>Paniceae</taxon>
        <taxon>Panicinae</taxon>
        <taxon>Panicum</taxon>
        <taxon>Panicum sect. Hiantes</taxon>
    </lineage>
</organism>
<dbReference type="Proteomes" id="UP000823388">
    <property type="component" value="Chromosome 9N"/>
</dbReference>
<name>A0A8T0MFL1_PANVG</name>
<dbReference type="EMBL" id="CM029054">
    <property type="protein sequence ID" value="KAG2534892.1"/>
    <property type="molecule type" value="Genomic_DNA"/>
</dbReference>
<keyword evidence="1" id="KW-0812">Transmembrane</keyword>
<evidence type="ECO:0000256" key="1">
    <source>
        <dbReference type="SAM" id="Phobius"/>
    </source>
</evidence>
<evidence type="ECO:0000313" key="2">
    <source>
        <dbReference type="EMBL" id="KAG2534892.1"/>
    </source>
</evidence>
<keyword evidence="1" id="KW-0472">Membrane</keyword>
<gene>
    <name evidence="2" type="ORF">PVAP13_9NG074573</name>
</gene>
<evidence type="ECO:0000313" key="3">
    <source>
        <dbReference type="Proteomes" id="UP000823388"/>
    </source>
</evidence>
<comment type="caution">
    <text evidence="2">The sequence shown here is derived from an EMBL/GenBank/DDBJ whole genome shotgun (WGS) entry which is preliminary data.</text>
</comment>
<accession>A0A8T0MFL1</accession>
<keyword evidence="3" id="KW-1185">Reference proteome</keyword>
<sequence>MFGLSVEHAGGIVAPREGVIDLPVSRCPRTPSMQSAATAFSVCTGYMSDDVAVVGLVGEAVLQFPAALLVSKSRRRRRRAARRVQGPVCAAEQGVHGRRQGGPDDLYVRHARAICRYI</sequence>
<proteinExistence type="predicted"/>
<protein>
    <submittedName>
        <fullName evidence="2">Uncharacterized protein</fullName>
    </submittedName>
</protein>
<reference evidence="2" key="1">
    <citation type="submission" date="2020-05" db="EMBL/GenBank/DDBJ databases">
        <title>WGS assembly of Panicum virgatum.</title>
        <authorList>
            <person name="Lovell J.T."/>
            <person name="Jenkins J."/>
            <person name="Shu S."/>
            <person name="Juenger T.E."/>
            <person name="Schmutz J."/>
        </authorList>
    </citation>
    <scope>NUCLEOTIDE SEQUENCE</scope>
    <source>
        <strain evidence="2">AP13</strain>
    </source>
</reference>
<dbReference type="AlphaFoldDB" id="A0A8T0MFL1"/>